<dbReference type="RefSeq" id="WP_369059972.1">
    <property type="nucleotide sequence ID" value="NZ_CP158375.1"/>
</dbReference>
<sequence length="67" mass="7550">MSSERYVVLRYRDGWTVNIGADIVSLHPTEAEADQAARLKVEQAREAGRDAVFVGVLNTHTHLEEDR</sequence>
<proteinExistence type="predicted"/>
<reference evidence="1" key="1">
    <citation type="submission" date="2024-06" db="EMBL/GenBank/DDBJ databases">
        <title>Caulobacter inopinatus, sp. nov.</title>
        <authorList>
            <person name="Donachie S.P."/>
        </authorList>
    </citation>
    <scope>NUCLEOTIDE SEQUENCE</scope>
    <source>
        <strain evidence="1">73W</strain>
    </source>
</reference>
<gene>
    <name evidence="1" type="ORF">ABOZ73_00955</name>
</gene>
<organism evidence="1">
    <name type="scientific">Caulobacter sp. 73W</name>
    <dbReference type="NCBI Taxonomy" id="3161137"/>
    <lineage>
        <taxon>Bacteria</taxon>
        <taxon>Pseudomonadati</taxon>
        <taxon>Pseudomonadota</taxon>
        <taxon>Alphaproteobacteria</taxon>
        <taxon>Caulobacterales</taxon>
        <taxon>Caulobacteraceae</taxon>
        <taxon>Caulobacter</taxon>
    </lineage>
</organism>
<dbReference type="AlphaFoldDB" id="A0AB39KUW7"/>
<accession>A0AB39KUW7</accession>
<protein>
    <recommendedName>
        <fullName evidence="2">DUF2188 domain-containing protein</fullName>
    </recommendedName>
</protein>
<name>A0AB39KUW7_9CAUL</name>
<evidence type="ECO:0008006" key="2">
    <source>
        <dbReference type="Google" id="ProtNLM"/>
    </source>
</evidence>
<dbReference type="EMBL" id="CP158375">
    <property type="protein sequence ID" value="XDO97026.1"/>
    <property type="molecule type" value="Genomic_DNA"/>
</dbReference>
<evidence type="ECO:0000313" key="1">
    <source>
        <dbReference type="EMBL" id="XDO97026.1"/>
    </source>
</evidence>